<dbReference type="InterPro" id="IPR046341">
    <property type="entry name" value="SET_dom_sf"/>
</dbReference>
<dbReference type="CDD" id="cd10518">
    <property type="entry name" value="SET_SETD1-like"/>
    <property type="match status" value="1"/>
</dbReference>
<dbReference type="PROSITE" id="PS51566">
    <property type="entry name" value="SAM_MT43_TRX_MLL"/>
    <property type="match status" value="1"/>
</dbReference>
<feature type="region of interest" description="Disordered" evidence="14">
    <location>
        <begin position="146"/>
        <end position="167"/>
    </location>
</feature>
<protein>
    <submittedName>
        <fullName evidence="20">OLC1v1027811C2</fullName>
    </submittedName>
</protein>
<dbReference type="InterPro" id="IPR034732">
    <property type="entry name" value="EPHD"/>
</dbReference>
<dbReference type="FunFam" id="3.30.40.10:FF:000464">
    <property type="entry name" value="Histone-lysine N-methyltransferase"/>
    <property type="match status" value="1"/>
</dbReference>
<dbReference type="PROSITE" id="PS01359">
    <property type="entry name" value="ZF_PHD_1"/>
    <property type="match status" value="1"/>
</dbReference>
<dbReference type="SUPFAM" id="SSF57903">
    <property type="entry name" value="FYVE/PHD zinc finger"/>
    <property type="match status" value="2"/>
</dbReference>
<evidence type="ECO:0000259" key="15">
    <source>
        <dbReference type="PROSITE" id="PS50016"/>
    </source>
</evidence>
<keyword evidence="8" id="KW-0862">Zinc</keyword>
<dbReference type="SUPFAM" id="SSF82199">
    <property type="entry name" value="SET domain"/>
    <property type="match status" value="1"/>
</dbReference>
<keyword evidence="21" id="KW-1185">Reference proteome</keyword>
<accession>A0AAV1CAX5</accession>
<dbReference type="FunFam" id="3.30.40.10:FF:000454">
    <property type="entry name" value="Histone-lysine N-methyltransferase"/>
    <property type="match status" value="1"/>
</dbReference>
<feature type="region of interest" description="Disordered" evidence="14">
    <location>
        <begin position="13"/>
        <end position="40"/>
    </location>
</feature>
<dbReference type="Pfam" id="PF00855">
    <property type="entry name" value="PWWP"/>
    <property type="match status" value="1"/>
</dbReference>
<dbReference type="Pfam" id="PF13831">
    <property type="entry name" value="PHD_2"/>
    <property type="match status" value="1"/>
</dbReference>
<dbReference type="PROSITE" id="PS50812">
    <property type="entry name" value="PWWP"/>
    <property type="match status" value="1"/>
</dbReference>
<feature type="region of interest" description="Disordered" evidence="14">
    <location>
        <begin position="92"/>
        <end position="122"/>
    </location>
</feature>
<dbReference type="GO" id="GO:0008270">
    <property type="term" value="F:zinc ion binding"/>
    <property type="evidence" value="ECO:0007669"/>
    <property type="project" value="UniProtKB-KW"/>
</dbReference>
<dbReference type="Pfam" id="PF00628">
    <property type="entry name" value="PHD"/>
    <property type="match status" value="1"/>
</dbReference>
<name>A0AAV1CAX5_OLDCO</name>
<dbReference type="PROSITE" id="PS50868">
    <property type="entry name" value="POST_SET"/>
    <property type="match status" value="1"/>
</dbReference>
<feature type="domain" description="Post-SET" evidence="18">
    <location>
        <begin position="1058"/>
        <end position="1074"/>
    </location>
</feature>
<feature type="domain" description="SET" evidence="16">
    <location>
        <begin position="932"/>
        <end position="1049"/>
    </location>
</feature>
<feature type="domain" description="PHD-type" evidence="15">
    <location>
        <begin position="447"/>
        <end position="503"/>
    </location>
</feature>
<keyword evidence="2" id="KW-0489">Methyltransferase</keyword>
<dbReference type="InterPro" id="IPR003616">
    <property type="entry name" value="Post-SET_dom"/>
</dbReference>
<feature type="domain" description="PHD-type" evidence="15">
    <location>
        <begin position="639"/>
        <end position="690"/>
    </location>
</feature>
<evidence type="ECO:0000256" key="2">
    <source>
        <dbReference type="ARBA" id="ARBA00022603"/>
    </source>
</evidence>
<dbReference type="InterPro" id="IPR001965">
    <property type="entry name" value="Znf_PHD"/>
</dbReference>
<evidence type="ECO:0000256" key="11">
    <source>
        <dbReference type="ARBA" id="ARBA00052314"/>
    </source>
</evidence>
<dbReference type="PROSITE" id="PS50016">
    <property type="entry name" value="ZF_PHD_2"/>
    <property type="match status" value="2"/>
</dbReference>
<dbReference type="Pfam" id="PF00856">
    <property type="entry name" value="SET"/>
    <property type="match status" value="1"/>
</dbReference>
<evidence type="ECO:0000256" key="8">
    <source>
        <dbReference type="ARBA" id="ARBA00022833"/>
    </source>
</evidence>
<evidence type="ECO:0000256" key="14">
    <source>
        <dbReference type="SAM" id="MobiDB-lite"/>
    </source>
</evidence>
<evidence type="ECO:0000256" key="13">
    <source>
        <dbReference type="PROSITE-ProRule" id="PRU00146"/>
    </source>
</evidence>
<keyword evidence="9" id="KW-0156">Chromatin regulator</keyword>
<dbReference type="SMART" id="SM00508">
    <property type="entry name" value="PostSET"/>
    <property type="match status" value="1"/>
</dbReference>
<dbReference type="Gene3D" id="2.30.30.140">
    <property type="match status" value="1"/>
</dbReference>
<dbReference type="CDD" id="cd20143">
    <property type="entry name" value="PWWP_AtATX3-like"/>
    <property type="match status" value="1"/>
</dbReference>
<dbReference type="InterPro" id="IPR019787">
    <property type="entry name" value="Znf_PHD-finger"/>
</dbReference>
<dbReference type="GO" id="GO:0008168">
    <property type="term" value="F:methyltransferase activity"/>
    <property type="evidence" value="ECO:0007669"/>
    <property type="project" value="UniProtKB-KW"/>
</dbReference>
<dbReference type="GO" id="GO:0032259">
    <property type="term" value="P:methylation"/>
    <property type="evidence" value="ECO:0007669"/>
    <property type="project" value="UniProtKB-KW"/>
</dbReference>
<dbReference type="InterPro" id="IPR013083">
    <property type="entry name" value="Znf_RING/FYVE/PHD"/>
</dbReference>
<proteinExistence type="predicted"/>
<evidence type="ECO:0000259" key="17">
    <source>
        <dbReference type="PROSITE" id="PS50812"/>
    </source>
</evidence>
<dbReference type="PROSITE" id="PS51805">
    <property type="entry name" value="EPHD"/>
    <property type="match status" value="1"/>
</dbReference>
<dbReference type="GO" id="GO:0048188">
    <property type="term" value="C:Set1C/COMPASS complex"/>
    <property type="evidence" value="ECO:0007669"/>
    <property type="project" value="UniProtKB-ARBA"/>
</dbReference>
<comment type="function">
    <text evidence="12">Histone methyltransferase.</text>
</comment>
<dbReference type="InterPro" id="IPR050701">
    <property type="entry name" value="Histone_Mod_Regulator"/>
</dbReference>
<dbReference type="PANTHER" id="PTHR13793:SF132">
    <property type="entry name" value="HISTONE-LYSINE N-METHYLTRANSFERASE ATX5"/>
    <property type="match status" value="1"/>
</dbReference>
<evidence type="ECO:0000256" key="6">
    <source>
        <dbReference type="ARBA" id="ARBA00022737"/>
    </source>
</evidence>
<comment type="catalytic activity">
    <reaction evidence="11">
        <text>L-lysyl-[histone] + S-adenosyl-L-methionine = N(6)-methyl-L-lysyl-[histone] + S-adenosyl-L-homocysteine + H(+)</text>
        <dbReference type="Rhea" id="RHEA:10024"/>
        <dbReference type="Rhea" id="RHEA-COMP:9845"/>
        <dbReference type="Rhea" id="RHEA-COMP:9846"/>
        <dbReference type="ChEBI" id="CHEBI:15378"/>
        <dbReference type="ChEBI" id="CHEBI:29969"/>
        <dbReference type="ChEBI" id="CHEBI:57856"/>
        <dbReference type="ChEBI" id="CHEBI:59789"/>
        <dbReference type="ChEBI" id="CHEBI:61929"/>
    </reaction>
</comment>
<evidence type="ECO:0000313" key="21">
    <source>
        <dbReference type="Proteomes" id="UP001161247"/>
    </source>
</evidence>
<dbReference type="Gene3D" id="2.170.270.10">
    <property type="entry name" value="SET domain"/>
    <property type="match status" value="1"/>
</dbReference>
<dbReference type="InterPro" id="IPR025780">
    <property type="entry name" value="Hist-Lys_N-MeTrfase_ATX"/>
</dbReference>
<dbReference type="FunFam" id="2.170.270.10:FF:000058">
    <property type="entry name" value="Histone-lysine N-methyltransferase"/>
    <property type="match status" value="1"/>
</dbReference>
<dbReference type="SMART" id="SM00317">
    <property type="entry name" value="SET"/>
    <property type="match status" value="1"/>
</dbReference>
<evidence type="ECO:0000256" key="9">
    <source>
        <dbReference type="ARBA" id="ARBA00022853"/>
    </source>
</evidence>
<keyword evidence="6" id="KW-0677">Repeat</keyword>
<dbReference type="SUPFAM" id="SSF63748">
    <property type="entry name" value="Tudor/PWWP/MBT"/>
    <property type="match status" value="1"/>
</dbReference>
<dbReference type="InterPro" id="IPR019786">
    <property type="entry name" value="Zinc_finger_PHD-type_CS"/>
</dbReference>
<dbReference type="PROSITE" id="PS50280">
    <property type="entry name" value="SET"/>
    <property type="match status" value="1"/>
</dbReference>
<dbReference type="GO" id="GO:0006357">
    <property type="term" value="P:regulation of transcription by RNA polymerase II"/>
    <property type="evidence" value="ECO:0007669"/>
    <property type="project" value="TreeGrafter"/>
</dbReference>
<keyword evidence="4" id="KW-0949">S-adenosyl-L-methionine</keyword>
<dbReference type="InterPro" id="IPR000313">
    <property type="entry name" value="PWWP_dom"/>
</dbReference>
<comment type="subcellular location">
    <subcellularLocation>
        <location evidence="1">Nucleus</location>
    </subcellularLocation>
</comment>
<feature type="domain" description="PHD-type" evidence="19">
    <location>
        <begin position="693"/>
        <end position="808"/>
    </location>
</feature>
<evidence type="ECO:0000259" key="18">
    <source>
        <dbReference type="PROSITE" id="PS50868"/>
    </source>
</evidence>
<dbReference type="SMART" id="SM00249">
    <property type="entry name" value="PHD"/>
    <property type="match status" value="3"/>
</dbReference>
<feature type="compositionally biased region" description="Basic and acidic residues" evidence="14">
    <location>
        <begin position="157"/>
        <end position="167"/>
    </location>
</feature>
<evidence type="ECO:0000256" key="1">
    <source>
        <dbReference type="ARBA" id="ARBA00004123"/>
    </source>
</evidence>
<dbReference type="CDD" id="cd15663">
    <property type="entry name" value="ePHD_ATX3_4_5_like"/>
    <property type="match status" value="1"/>
</dbReference>
<dbReference type="InterPro" id="IPR042011">
    <property type="entry name" value="ATX3/4/5_PHD"/>
</dbReference>
<evidence type="ECO:0000256" key="12">
    <source>
        <dbReference type="ARBA" id="ARBA00054897"/>
    </source>
</evidence>
<dbReference type="InterPro" id="IPR001214">
    <property type="entry name" value="SET_dom"/>
</dbReference>
<dbReference type="PANTHER" id="PTHR13793">
    <property type="entry name" value="PHD FINGER PROTEINS"/>
    <property type="match status" value="1"/>
</dbReference>
<evidence type="ECO:0000256" key="5">
    <source>
        <dbReference type="ARBA" id="ARBA00022723"/>
    </source>
</evidence>
<dbReference type="Pfam" id="PF13832">
    <property type="entry name" value="zf-HC5HC2H_2"/>
    <property type="match status" value="1"/>
</dbReference>
<dbReference type="AlphaFoldDB" id="A0AAV1CAX5"/>
<dbReference type="CDD" id="cd15495">
    <property type="entry name" value="PHD_ATX3_4_5_like"/>
    <property type="match status" value="1"/>
</dbReference>
<keyword evidence="3" id="KW-0808">Transferase</keyword>
<dbReference type="InterPro" id="IPR041955">
    <property type="entry name" value="ATX3/4/5_ePHD"/>
</dbReference>
<keyword evidence="5" id="KW-0479">Metal-binding</keyword>
<keyword evidence="10" id="KW-0539">Nucleus</keyword>
<keyword evidence="7 13" id="KW-0863">Zinc-finger</keyword>
<dbReference type="Proteomes" id="UP001161247">
    <property type="component" value="Chromosome 1"/>
</dbReference>
<evidence type="ECO:0000256" key="4">
    <source>
        <dbReference type="ARBA" id="ARBA00022691"/>
    </source>
</evidence>
<evidence type="ECO:0000256" key="3">
    <source>
        <dbReference type="ARBA" id="ARBA00022679"/>
    </source>
</evidence>
<dbReference type="EMBL" id="OX459118">
    <property type="protein sequence ID" value="CAI9092542.1"/>
    <property type="molecule type" value="Genomic_DNA"/>
</dbReference>
<feature type="domain" description="PWWP" evidence="17">
    <location>
        <begin position="257"/>
        <end position="326"/>
    </location>
</feature>
<evidence type="ECO:0000259" key="19">
    <source>
        <dbReference type="PROSITE" id="PS51805"/>
    </source>
</evidence>
<gene>
    <name evidence="20" type="ORF">OLC1_LOCUS4189</name>
</gene>
<evidence type="ECO:0000313" key="20">
    <source>
        <dbReference type="EMBL" id="CAI9092542.1"/>
    </source>
</evidence>
<dbReference type="InterPro" id="IPR011011">
    <property type="entry name" value="Znf_FYVE_PHD"/>
</dbReference>
<evidence type="ECO:0000256" key="10">
    <source>
        <dbReference type="ARBA" id="ARBA00023242"/>
    </source>
</evidence>
<reference evidence="20" key="1">
    <citation type="submission" date="2023-03" db="EMBL/GenBank/DDBJ databases">
        <authorList>
            <person name="Julca I."/>
        </authorList>
    </citation>
    <scope>NUCLEOTIDE SEQUENCE</scope>
</reference>
<sequence length="1074" mass="120736">MIIKRNLKSVMPSVKRCRAGDSGGGDDEESSGNRKKRKTSTGYYPLHLLREVGSGLPFSGYGIQRILAKEGAAGATTAASWCNGASYSRGEAESKLKGKQSGGNGNRTEPSRPPLVRTSRGRVQVLPSRFNDSVLDNWKKDKSKIAVKEEDSDPEFEPSKDKCNSKSSRIRELGNTKHIGKVPAFLEDEFGSRGMNSSSFKKHSSSRSTITSLHEQITEVDEFEELEEIIDLCGIDEFCKEEVKRKGRIYGLDDFLPGDIVWAISGKHSPAWPAIVLDPDTQTPQQVLNYRISGAVCVMFFGYSGNGTQRDYAWVKRGMIFPFIDYVDSFQGQTELNDGETGDLRSAIEEAFLAENGFNEMLLLEINAAAGNLEYFQSLSRGVYEVSDSNQDIDYNSLNKELLRKKGAVTCEACGTSISPKLSKKLNDSNPAGHLLCASCARLKKIRHYCVVCKKLRNNSDNGTWIRCNGCKSWVHAECDKTSNRSLKVFGTTDYFCPECKARFNFELSDSENMLSKTKNKKKSGPPDKVSVVCSGVEGIYFPSLHSVVCKCGSCGTEKQALSEWERHTGCKTKDWKTSIRVKGSMIPLEQWMLEVAESHAQSLVPVKSVKRPSIKVRRQKLLAFLQEKYEPVYAKWTTERCAVCRWVEDWDYNKIIICNRCQIAVHQECYGARNVRDLTSWVCRSCETPDIERDCCLCPVKGGAMKPTDISPLWVHVTCAWFQPEVCFANDEKMEPATGILRIPSNSFVKICVVCKQIHGSCTQCSKCSTYYHATCASRAGYRMELHCLEKNGKQITKMVSYCAYHRAPNPDNVLIIETPKGTISTKNLLQNKKSTGSRLISSNRLKLHEAPTVELNDVEPHSAARCRIYKRANNKGVRNSEEAIFHKVMGPCHHSLNAILNLNPAREIEEPKNFSSFKERLRHLQRTEMDRVCFGRSGIHGWGLFARKDIPEGEMVLEYRGEQVRRSIADLREVQYRNEGKDCYLFKISEEVVVDATDKGNIARLINHSCMPNCYARIMSVGDDESRIVLIAKTNVSAGDELTYDYLFDPDESDEVRVPCLCKSPNCRKFMN</sequence>
<dbReference type="GO" id="GO:0006325">
    <property type="term" value="P:chromatin organization"/>
    <property type="evidence" value="ECO:0007669"/>
    <property type="project" value="UniProtKB-KW"/>
</dbReference>
<evidence type="ECO:0000259" key="16">
    <source>
        <dbReference type="PROSITE" id="PS50280"/>
    </source>
</evidence>
<organism evidence="20 21">
    <name type="scientific">Oldenlandia corymbosa var. corymbosa</name>
    <dbReference type="NCBI Taxonomy" id="529605"/>
    <lineage>
        <taxon>Eukaryota</taxon>
        <taxon>Viridiplantae</taxon>
        <taxon>Streptophyta</taxon>
        <taxon>Embryophyta</taxon>
        <taxon>Tracheophyta</taxon>
        <taxon>Spermatophyta</taxon>
        <taxon>Magnoliopsida</taxon>
        <taxon>eudicotyledons</taxon>
        <taxon>Gunneridae</taxon>
        <taxon>Pentapetalae</taxon>
        <taxon>asterids</taxon>
        <taxon>lamiids</taxon>
        <taxon>Gentianales</taxon>
        <taxon>Rubiaceae</taxon>
        <taxon>Rubioideae</taxon>
        <taxon>Spermacoceae</taxon>
        <taxon>Hedyotis-Oldenlandia complex</taxon>
        <taxon>Oldenlandia</taxon>
    </lineage>
</organism>
<evidence type="ECO:0000256" key="7">
    <source>
        <dbReference type="ARBA" id="ARBA00022771"/>
    </source>
</evidence>
<dbReference type="Gene3D" id="3.30.40.10">
    <property type="entry name" value="Zinc/RING finger domain, C3HC4 (zinc finger)"/>
    <property type="match status" value="3"/>
</dbReference>